<dbReference type="EMBL" id="FNHQ01000046">
    <property type="protein sequence ID" value="SDN40908.1"/>
    <property type="molecule type" value="Genomic_DNA"/>
</dbReference>
<dbReference type="InterPro" id="IPR000835">
    <property type="entry name" value="HTH_MarR-typ"/>
</dbReference>
<feature type="domain" description="HTH marR-type" evidence="4">
    <location>
        <begin position="1"/>
        <end position="132"/>
    </location>
</feature>
<dbReference type="AlphaFoldDB" id="A0A1H0B5A1"/>
<evidence type="ECO:0000256" key="2">
    <source>
        <dbReference type="ARBA" id="ARBA00023125"/>
    </source>
</evidence>
<dbReference type="Gene3D" id="1.10.10.10">
    <property type="entry name" value="Winged helix-like DNA-binding domain superfamily/Winged helix DNA-binding domain"/>
    <property type="match status" value="1"/>
</dbReference>
<dbReference type="PANTHER" id="PTHR42756">
    <property type="entry name" value="TRANSCRIPTIONAL REGULATOR, MARR"/>
    <property type="match status" value="1"/>
</dbReference>
<dbReference type="InterPro" id="IPR036390">
    <property type="entry name" value="WH_DNA-bd_sf"/>
</dbReference>
<evidence type="ECO:0000256" key="3">
    <source>
        <dbReference type="ARBA" id="ARBA00023163"/>
    </source>
</evidence>
<organism evidence="5 6">
    <name type="scientific">Megasphaera paucivorans</name>
    <dbReference type="NCBI Taxonomy" id="349095"/>
    <lineage>
        <taxon>Bacteria</taxon>
        <taxon>Bacillati</taxon>
        <taxon>Bacillota</taxon>
        <taxon>Negativicutes</taxon>
        <taxon>Veillonellales</taxon>
        <taxon>Veillonellaceae</taxon>
        <taxon>Megasphaera</taxon>
    </lineage>
</organism>
<dbReference type="PANTHER" id="PTHR42756:SF1">
    <property type="entry name" value="TRANSCRIPTIONAL REPRESSOR OF EMRAB OPERON"/>
    <property type="match status" value="1"/>
</dbReference>
<dbReference type="RefSeq" id="WP_091652898.1">
    <property type="nucleotide sequence ID" value="NZ_FNHQ01000046.1"/>
</dbReference>
<evidence type="ECO:0000313" key="6">
    <source>
        <dbReference type="Proteomes" id="UP000199309"/>
    </source>
</evidence>
<dbReference type="OrthoDB" id="1904211at2"/>
<sequence length="137" mass="16152">MNPLFQELSYAARRMIKAENELLKKFGITYSQWAFIVYLHHHPATPLVAAARYYMIKKPAITAMKNKFLEKGWICEETGRDQREKRISLTVKGQQHFTIINLHIRKLEIDFFQILDAEEQHQLQKMLSHINQGEPSL</sequence>
<name>A0A1H0B5A1_9FIRM</name>
<keyword evidence="3" id="KW-0804">Transcription</keyword>
<proteinExistence type="predicted"/>
<evidence type="ECO:0000313" key="5">
    <source>
        <dbReference type="EMBL" id="SDN40908.1"/>
    </source>
</evidence>
<dbReference type="Proteomes" id="UP000199309">
    <property type="component" value="Unassembled WGS sequence"/>
</dbReference>
<keyword evidence="6" id="KW-1185">Reference proteome</keyword>
<dbReference type="PROSITE" id="PS50995">
    <property type="entry name" value="HTH_MARR_2"/>
    <property type="match status" value="1"/>
</dbReference>
<gene>
    <name evidence="5" type="ORF">SAMN05660299_02675</name>
</gene>
<dbReference type="SMART" id="SM00347">
    <property type="entry name" value="HTH_MARR"/>
    <property type="match status" value="1"/>
</dbReference>
<dbReference type="GO" id="GO:0003677">
    <property type="term" value="F:DNA binding"/>
    <property type="evidence" value="ECO:0007669"/>
    <property type="project" value="UniProtKB-KW"/>
</dbReference>
<keyword evidence="1" id="KW-0805">Transcription regulation</keyword>
<dbReference type="SUPFAM" id="SSF46785">
    <property type="entry name" value="Winged helix' DNA-binding domain"/>
    <property type="match status" value="1"/>
</dbReference>
<reference evidence="5 6" key="1">
    <citation type="submission" date="2016-10" db="EMBL/GenBank/DDBJ databases">
        <authorList>
            <person name="de Groot N.N."/>
        </authorList>
    </citation>
    <scope>NUCLEOTIDE SEQUENCE [LARGE SCALE GENOMIC DNA]</scope>
    <source>
        <strain evidence="5 6">DSM 16981</strain>
    </source>
</reference>
<evidence type="ECO:0000259" key="4">
    <source>
        <dbReference type="PROSITE" id="PS50995"/>
    </source>
</evidence>
<evidence type="ECO:0000256" key="1">
    <source>
        <dbReference type="ARBA" id="ARBA00023015"/>
    </source>
</evidence>
<accession>A0A1H0B5A1</accession>
<keyword evidence="2 5" id="KW-0238">DNA-binding</keyword>
<dbReference type="STRING" id="349095.SAMN05660299_02675"/>
<dbReference type="InterPro" id="IPR036388">
    <property type="entry name" value="WH-like_DNA-bd_sf"/>
</dbReference>
<protein>
    <submittedName>
        <fullName evidence="5">DNA-binding transcriptional regulator, MarR family</fullName>
    </submittedName>
</protein>
<dbReference type="GO" id="GO:0003700">
    <property type="term" value="F:DNA-binding transcription factor activity"/>
    <property type="evidence" value="ECO:0007669"/>
    <property type="project" value="InterPro"/>
</dbReference>